<protein>
    <recommendedName>
        <fullName evidence="1">Bacterial mobilisation domain-containing protein</fullName>
    </recommendedName>
</protein>
<organism evidence="2 3">
    <name type="scientific">Salinicola rhizosphaerae</name>
    <dbReference type="NCBI Taxonomy" id="1443141"/>
    <lineage>
        <taxon>Bacteria</taxon>
        <taxon>Pseudomonadati</taxon>
        <taxon>Pseudomonadota</taxon>
        <taxon>Gammaproteobacteria</taxon>
        <taxon>Oceanospirillales</taxon>
        <taxon>Halomonadaceae</taxon>
        <taxon>Salinicola</taxon>
    </lineage>
</organism>
<name>A0ABQ3DS98_9GAMM</name>
<evidence type="ECO:0000313" key="3">
    <source>
        <dbReference type="Proteomes" id="UP000646745"/>
    </source>
</evidence>
<comment type="caution">
    <text evidence="2">The sequence shown here is derived from an EMBL/GenBank/DDBJ whole genome shotgun (WGS) entry which is preliminary data.</text>
</comment>
<evidence type="ECO:0000313" key="2">
    <source>
        <dbReference type="EMBL" id="GHB12945.1"/>
    </source>
</evidence>
<sequence>MKKEFLQSEELKSLMTKDEKETFRKVCSGAGYSMSHMVRTLMYSFHAIKKFNVSERAFLEEIENIRDSKGLTVFKPTKPQKQGKVKEVDPELINHTNYLCSQFDRIGNNINQIAKHLNTMALEGQKADLNDITDKMYDALFDLERNGEKIQALVDIHVIYDKEGKP</sequence>
<dbReference type="Pfam" id="PF05713">
    <property type="entry name" value="MobC"/>
    <property type="match status" value="1"/>
</dbReference>
<gene>
    <name evidence="2" type="ORF">GCM10009038_08740</name>
</gene>
<dbReference type="EMBL" id="BMZI01000002">
    <property type="protein sequence ID" value="GHB12945.1"/>
    <property type="molecule type" value="Genomic_DNA"/>
</dbReference>
<dbReference type="Proteomes" id="UP000646745">
    <property type="component" value="Unassembled WGS sequence"/>
</dbReference>
<proteinExistence type="predicted"/>
<feature type="domain" description="Bacterial mobilisation" evidence="1">
    <location>
        <begin position="103"/>
        <end position="131"/>
    </location>
</feature>
<keyword evidence="3" id="KW-1185">Reference proteome</keyword>
<dbReference type="RefSeq" id="WP_189443429.1">
    <property type="nucleotide sequence ID" value="NZ_BMZI01000002.1"/>
</dbReference>
<accession>A0ABQ3DS98</accession>
<evidence type="ECO:0000259" key="1">
    <source>
        <dbReference type="Pfam" id="PF05713"/>
    </source>
</evidence>
<dbReference type="InterPro" id="IPR008687">
    <property type="entry name" value="MobC"/>
</dbReference>
<reference evidence="3" key="1">
    <citation type="journal article" date="2019" name="Int. J. Syst. Evol. Microbiol.">
        <title>The Global Catalogue of Microorganisms (GCM) 10K type strain sequencing project: providing services to taxonomists for standard genome sequencing and annotation.</title>
        <authorList>
            <consortium name="The Broad Institute Genomics Platform"/>
            <consortium name="The Broad Institute Genome Sequencing Center for Infectious Disease"/>
            <person name="Wu L."/>
            <person name="Ma J."/>
        </authorList>
    </citation>
    <scope>NUCLEOTIDE SEQUENCE [LARGE SCALE GENOMIC DNA]</scope>
    <source>
        <strain evidence="3">KCTC 32998</strain>
    </source>
</reference>